<gene>
    <name evidence="12" type="ORF">DT065_17890</name>
</gene>
<evidence type="ECO:0000256" key="6">
    <source>
        <dbReference type="ARBA" id="ARBA00022763"/>
    </source>
</evidence>
<dbReference type="InterPro" id="IPR036631">
    <property type="entry name" value="MGMT_N_sf"/>
</dbReference>
<dbReference type="OrthoDB" id="9802228at2"/>
<dbReference type="InterPro" id="IPR014048">
    <property type="entry name" value="MethylDNA_cys_MeTrfase_DNA-bd"/>
</dbReference>
<feature type="active site" description="Nucleophile; methyl group acceptor" evidence="9">
    <location>
        <position position="140"/>
    </location>
</feature>
<evidence type="ECO:0000259" key="11">
    <source>
        <dbReference type="Pfam" id="PF02870"/>
    </source>
</evidence>
<dbReference type="Gene3D" id="3.30.160.70">
    <property type="entry name" value="Methylated DNA-protein cysteine methyltransferase domain"/>
    <property type="match status" value="1"/>
</dbReference>
<comment type="catalytic activity">
    <reaction evidence="8 9">
        <text>a 6-O-methyl-2'-deoxyguanosine in DNA + L-cysteinyl-[protein] = S-methyl-L-cysteinyl-[protein] + a 2'-deoxyguanosine in DNA</text>
        <dbReference type="Rhea" id="RHEA:24000"/>
        <dbReference type="Rhea" id="RHEA-COMP:10131"/>
        <dbReference type="Rhea" id="RHEA-COMP:10132"/>
        <dbReference type="Rhea" id="RHEA-COMP:11367"/>
        <dbReference type="Rhea" id="RHEA-COMP:11368"/>
        <dbReference type="ChEBI" id="CHEBI:29950"/>
        <dbReference type="ChEBI" id="CHEBI:82612"/>
        <dbReference type="ChEBI" id="CHEBI:85445"/>
        <dbReference type="ChEBI" id="CHEBI:85448"/>
        <dbReference type="EC" id="2.1.1.63"/>
    </reaction>
</comment>
<dbReference type="Proteomes" id="UP000252100">
    <property type="component" value="Chromosome"/>
</dbReference>
<comment type="subcellular location">
    <subcellularLocation>
        <location evidence="9">Cytoplasm</location>
    </subcellularLocation>
</comment>
<dbReference type="AlphaFoldDB" id="A0A345C377"/>
<dbReference type="RefSeq" id="WP_114375682.1">
    <property type="nucleotide sequence ID" value="NZ_CP031092.1"/>
</dbReference>
<comment type="similarity">
    <text evidence="2 9">Belongs to the MGMT family.</text>
</comment>
<reference evidence="12 13" key="1">
    <citation type="journal article" date="2018" name="J. Microbiol.">
        <title>Salicibibacter kimchii gen. nov., sp. nov., a moderately halophilic and alkalitolerant bacterium in the family Bacillaceae, isolated from kimchi.</title>
        <authorList>
            <person name="Jang J.Y."/>
            <person name="Oh Y.J."/>
            <person name="Lim S.K."/>
            <person name="Park H.K."/>
            <person name="Lee C."/>
            <person name="Kim J.Y."/>
            <person name="Lee M.A."/>
            <person name="Choi H.J."/>
        </authorList>
    </citation>
    <scope>NUCLEOTIDE SEQUENCE [LARGE SCALE GENOMIC DNA]</scope>
    <source>
        <strain evidence="12 13">NKC1-1</strain>
    </source>
</reference>
<dbReference type="EMBL" id="CP031092">
    <property type="protein sequence ID" value="AXF57658.1"/>
    <property type="molecule type" value="Genomic_DNA"/>
</dbReference>
<dbReference type="Pfam" id="PF02870">
    <property type="entry name" value="Methyltransf_1N"/>
    <property type="match status" value="1"/>
</dbReference>
<dbReference type="GO" id="GO:0032259">
    <property type="term" value="P:methylation"/>
    <property type="evidence" value="ECO:0007669"/>
    <property type="project" value="UniProtKB-KW"/>
</dbReference>
<evidence type="ECO:0000256" key="8">
    <source>
        <dbReference type="ARBA" id="ARBA00049348"/>
    </source>
</evidence>
<evidence type="ECO:0000256" key="1">
    <source>
        <dbReference type="ARBA" id="ARBA00001286"/>
    </source>
</evidence>
<dbReference type="Pfam" id="PF01035">
    <property type="entry name" value="DNA_binding_1"/>
    <property type="match status" value="1"/>
</dbReference>
<dbReference type="InterPro" id="IPR036217">
    <property type="entry name" value="MethylDNA_cys_MeTrfase_DNAb"/>
</dbReference>
<feature type="domain" description="Methylguanine DNA methyltransferase ribonuclease-like" evidence="11">
    <location>
        <begin position="6"/>
        <end position="84"/>
    </location>
</feature>
<evidence type="ECO:0000256" key="9">
    <source>
        <dbReference type="HAMAP-Rule" id="MF_00772"/>
    </source>
</evidence>
<dbReference type="SUPFAM" id="SSF53155">
    <property type="entry name" value="Methylated DNA-protein cysteine methyltransferase domain"/>
    <property type="match status" value="1"/>
</dbReference>
<keyword evidence="6 9" id="KW-0227">DNA damage</keyword>
<dbReference type="KEGG" id="rue:DT065_17890"/>
<sequence>MEESVRFTEMETPIGTLTLVATEKGLCQLLYGDSNETCVKIRTWMAKKNMRREIIRDDSCFRETTKQLHEYFQGKRHVFDLPVDMYGTSFQKSVWEALQRIPYGETQSYKQVAVAIHSPKAVRAIGSANNKNPLPIIVPCHRVIGSNGAIVGYGGGIEKKKKLLELEGA</sequence>
<dbReference type="Gene3D" id="1.10.10.10">
    <property type="entry name" value="Winged helix-like DNA-binding domain superfamily/Winged helix DNA-binding domain"/>
    <property type="match status" value="1"/>
</dbReference>
<evidence type="ECO:0000256" key="4">
    <source>
        <dbReference type="ARBA" id="ARBA00022603"/>
    </source>
</evidence>
<name>A0A345C377_9BACI</name>
<evidence type="ECO:0000256" key="2">
    <source>
        <dbReference type="ARBA" id="ARBA00008711"/>
    </source>
</evidence>
<keyword evidence="3 9" id="KW-0963">Cytoplasm</keyword>
<comment type="function">
    <text evidence="9">Involved in the cellular defense against the biological effects of O6-methylguanine (O6-MeG) and O4-methylthymine (O4-MeT) in DNA. Repairs the methylated nucleobase in DNA by stoichiometrically transferring the methyl group to a cysteine residue in the enzyme. This is a suicide reaction: the enzyme is irreversibly inactivated.</text>
</comment>
<keyword evidence="4 9" id="KW-0489">Methyltransferase</keyword>
<keyword evidence="7 9" id="KW-0234">DNA repair</keyword>
<dbReference type="CDD" id="cd06445">
    <property type="entry name" value="ATase"/>
    <property type="match status" value="1"/>
</dbReference>
<dbReference type="NCBIfam" id="TIGR00589">
    <property type="entry name" value="ogt"/>
    <property type="match status" value="1"/>
</dbReference>
<dbReference type="InterPro" id="IPR008332">
    <property type="entry name" value="MethylG_MeTrfase_N"/>
</dbReference>
<organism evidence="12 13">
    <name type="scientific">Salicibibacter kimchii</name>
    <dbReference type="NCBI Taxonomy" id="2099786"/>
    <lineage>
        <taxon>Bacteria</taxon>
        <taxon>Bacillati</taxon>
        <taxon>Bacillota</taxon>
        <taxon>Bacilli</taxon>
        <taxon>Bacillales</taxon>
        <taxon>Bacillaceae</taxon>
        <taxon>Salicibibacter</taxon>
    </lineage>
</organism>
<evidence type="ECO:0000256" key="3">
    <source>
        <dbReference type="ARBA" id="ARBA00022490"/>
    </source>
</evidence>
<evidence type="ECO:0000256" key="5">
    <source>
        <dbReference type="ARBA" id="ARBA00022679"/>
    </source>
</evidence>
<dbReference type="FunFam" id="1.10.10.10:FF:000214">
    <property type="entry name" value="Methylated-DNA--protein-cysteine methyltransferase"/>
    <property type="match status" value="1"/>
</dbReference>
<dbReference type="InterPro" id="IPR001497">
    <property type="entry name" value="MethylDNA_cys_MeTrfase_AS"/>
</dbReference>
<dbReference type="InterPro" id="IPR023546">
    <property type="entry name" value="MGMT"/>
</dbReference>
<evidence type="ECO:0000313" key="13">
    <source>
        <dbReference type="Proteomes" id="UP000252100"/>
    </source>
</evidence>
<accession>A0A345C377</accession>
<dbReference type="PANTHER" id="PTHR10815">
    <property type="entry name" value="METHYLATED-DNA--PROTEIN-CYSTEINE METHYLTRANSFERASE"/>
    <property type="match status" value="1"/>
</dbReference>
<feature type="domain" description="Methylated-DNA-[protein]-cysteine S-methyltransferase DNA binding" evidence="10">
    <location>
        <begin position="89"/>
        <end position="169"/>
    </location>
</feature>
<dbReference type="HAMAP" id="MF_00772">
    <property type="entry name" value="OGT"/>
    <property type="match status" value="1"/>
</dbReference>
<dbReference type="GO" id="GO:0003908">
    <property type="term" value="F:methylated-DNA-[protein]-cysteine S-methyltransferase activity"/>
    <property type="evidence" value="ECO:0007669"/>
    <property type="project" value="UniProtKB-UniRule"/>
</dbReference>
<dbReference type="GO" id="GO:0005737">
    <property type="term" value="C:cytoplasm"/>
    <property type="evidence" value="ECO:0007669"/>
    <property type="project" value="UniProtKB-SubCell"/>
</dbReference>
<dbReference type="EC" id="2.1.1.63" evidence="9"/>
<dbReference type="GO" id="GO:0006307">
    <property type="term" value="P:DNA alkylation repair"/>
    <property type="evidence" value="ECO:0007669"/>
    <property type="project" value="UniProtKB-UniRule"/>
</dbReference>
<comment type="miscellaneous">
    <text evidence="9">This enzyme catalyzes only one turnover and therefore is not strictly catalytic. According to one definition, an enzyme is a biocatalyst that acts repeatedly and over many reaction cycles.</text>
</comment>
<dbReference type="SUPFAM" id="SSF46767">
    <property type="entry name" value="Methylated DNA-protein cysteine methyltransferase, C-terminal domain"/>
    <property type="match status" value="1"/>
</dbReference>
<keyword evidence="13" id="KW-1185">Reference proteome</keyword>
<evidence type="ECO:0000256" key="7">
    <source>
        <dbReference type="ARBA" id="ARBA00023204"/>
    </source>
</evidence>
<keyword evidence="5 9" id="KW-0808">Transferase</keyword>
<protein>
    <recommendedName>
        <fullName evidence="9">Methylated-DNA--protein-cysteine methyltransferase</fullName>
        <ecNumber evidence="9">2.1.1.63</ecNumber>
    </recommendedName>
    <alternativeName>
        <fullName evidence="9">6-O-methylguanine-DNA methyltransferase</fullName>
        <shortName evidence="9">MGMT</shortName>
    </alternativeName>
    <alternativeName>
        <fullName evidence="9">O-6-methylguanine-DNA-alkyltransferase</fullName>
    </alternativeName>
</protein>
<proteinExistence type="inferred from homology"/>
<dbReference type="PANTHER" id="PTHR10815:SF5">
    <property type="entry name" value="METHYLATED-DNA--PROTEIN-CYSTEINE METHYLTRANSFERASE"/>
    <property type="match status" value="1"/>
</dbReference>
<evidence type="ECO:0000259" key="10">
    <source>
        <dbReference type="Pfam" id="PF01035"/>
    </source>
</evidence>
<evidence type="ECO:0000313" key="12">
    <source>
        <dbReference type="EMBL" id="AXF57658.1"/>
    </source>
</evidence>
<dbReference type="PROSITE" id="PS00374">
    <property type="entry name" value="MGMT"/>
    <property type="match status" value="1"/>
</dbReference>
<dbReference type="InterPro" id="IPR036388">
    <property type="entry name" value="WH-like_DNA-bd_sf"/>
</dbReference>
<comment type="catalytic activity">
    <reaction evidence="1 9">
        <text>a 4-O-methyl-thymidine in DNA + L-cysteinyl-[protein] = a thymidine in DNA + S-methyl-L-cysteinyl-[protein]</text>
        <dbReference type="Rhea" id="RHEA:53428"/>
        <dbReference type="Rhea" id="RHEA-COMP:10131"/>
        <dbReference type="Rhea" id="RHEA-COMP:10132"/>
        <dbReference type="Rhea" id="RHEA-COMP:13555"/>
        <dbReference type="Rhea" id="RHEA-COMP:13556"/>
        <dbReference type="ChEBI" id="CHEBI:29950"/>
        <dbReference type="ChEBI" id="CHEBI:82612"/>
        <dbReference type="ChEBI" id="CHEBI:137386"/>
        <dbReference type="ChEBI" id="CHEBI:137387"/>
        <dbReference type="EC" id="2.1.1.63"/>
    </reaction>
</comment>